<evidence type="ECO:0000313" key="1">
    <source>
        <dbReference type="EMBL" id="GAF98039.1"/>
    </source>
</evidence>
<comment type="caution">
    <text evidence="1">The sequence shown here is derived from an EMBL/GenBank/DDBJ whole genome shotgun (WGS) entry which is preliminary data.</text>
</comment>
<sequence length="47" mass="5420">MSEVREHADGETSLDFWRRPGKHDIGGIVFYRDVFSFITGPLDRDPP</sequence>
<organism evidence="1">
    <name type="scientific">marine sediment metagenome</name>
    <dbReference type="NCBI Taxonomy" id="412755"/>
    <lineage>
        <taxon>unclassified sequences</taxon>
        <taxon>metagenomes</taxon>
        <taxon>ecological metagenomes</taxon>
    </lineage>
</organism>
<dbReference type="EMBL" id="BARS01017466">
    <property type="protein sequence ID" value="GAF98039.1"/>
    <property type="molecule type" value="Genomic_DNA"/>
</dbReference>
<gene>
    <name evidence="1" type="ORF">S01H1_28566</name>
</gene>
<name>X0TXP9_9ZZZZ</name>
<dbReference type="AlphaFoldDB" id="X0TXP9"/>
<accession>X0TXP9</accession>
<protein>
    <submittedName>
        <fullName evidence="1">Uncharacterized protein</fullName>
    </submittedName>
</protein>
<reference evidence="1" key="1">
    <citation type="journal article" date="2014" name="Front. Microbiol.">
        <title>High frequency of phylogenetically diverse reductive dehalogenase-homologous genes in deep subseafloor sedimentary metagenomes.</title>
        <authorList>
            <person name="Kawai M."/>
            <person name="Futagami T."/>
            <person name="Toyoda A."/>
            <person name="Takaki Y."/>
            <person name="Nishi S."/>
            <person name="Hori S."/>
            <person name="Arai W."/>
            <person name="Tsubouchi T."/>
            <person name="Morono Y."/>
            <person name="Uchiyama I."/>
            <person name="Ito T."/>
            <person name="Fujiyama A."/>
            <person name="Inagaki F."/>
            <person name="Takami H."/>
        </authorList>
    </citation>
    <scope>NUCLEOTIDE SEQUENCE</scope>
    <source>
        <strain evidence="1">Expedition CK06-06</strain>
    </source>
</reference>
<proteinExistence type="predicted"/>